<dbReference type="SMART" id="SM00421">
    <property type="entry name" value="HTH_LUXR"/>
    <property type="match status" value="1"/>
</dbReference>
<dbReference type="EMBL" id="JAJUOS010000001">
    <property type="protein sequence ID" value="MCE5972032.1"/>
    <property type="molecule type" value="Genomic_DNA"/>
</dbReference>
<reference evidence="5 6" key="1">
    <citation type="submission" date="2021-12" db="EMBL/GenBank/DDBJ databases">
        <title>Sinirhodobacter sp. WL0062 is a bacterium isolated from seawater.</title>
        <authorList>
            <person name="Wang L."/>
            <person name="He W."/>
            <person name="Zhang D.-F."/>
        </authorList>
    </citation>
    <scope>NUCLEOTIDE SEQUENCE [LARGE SCALE GENOMIC DNA]</scope>
    <source>
        <strain evidence="5 6">WL0062</strain>
    </source>
</reference>
<dbReference type="Proteomes" id="UP001521181">
    <property type="component" value="Unassembled WGS sequence"/>
</dbReference>
<proteinExistence type="predicted"/>
<accession>A0ABS8YU53</accession>
<feature type="domain" description="HTH luxR-type" evidence="4">
    <location>
        <begin position="207"/>
        <end position="264"/>
    </location>
</feature>
<dbReference type="PRINTS" id="PR00038">
    <property type="entry name" value="HTHLUXR"/>
</dbReference>
<comment type="caution">
    <text evidence="5">The sequence shown here is derived from an EMBL/GenBank/DDBJ whole genome shotgun (WGS) entry which is preliminary data.</text>
</comment>
<gene>
    <name evidence="5" type="ORF">LZA78_00820</name>
</gene>
<keyword evidence="1" id="KW-0805">Transcription regulation</keyword>
<sequence>MKALGEERTGSDKMRVIEAGMIGAIAQWCECLHGKEPILKTLEILAVSLEAEAIAIARSPKDAGTAPRVIAFDRRAADAMGGRLDHSYARSVLRDYFDRARAGTIWFKSMVEDSISQDLQTFHSRRHLSELVVIPLEVGERTIDTLEIHFFDRPRNYQQALLNMLGETLTRTWRNRARGLFTEALLRVEEARASAQPGPPILSVENPARLSRAEYRVCLLLSRGRSTDAVKEELHISDSTLRTHLSNLYAKTGTHNLAELLYSLVTAAPFGDSGSGSSKVA</sequence>
<dbReference type="RefSeq" id="WP_233675061.1">
    <property type="nucleotide sequence ID" value="NZ_JAJUOS010000001.1"/>
</dbReference>
<keyword evidence="6" id="KW-1185">Reference proteome</keyword>
<evidence type="ECO:0000313" key="5">
    <source>
        <dbReference type="EMBL" id="MCE5972032.1"/>
    </source>
</evidence>
<dbReference type="InterPro" id="IPR016032">
    <property type="entry name" value="Sig_transdc_resp-reg_C-effctor"/>
</dbReference>
<evidence type="ECO:0000256" key="1">
    <source>
        <dbReference type="ARBA" id="ARBA00023015"/>
    </source>
</evidence>
<organism evidence="5 6">
    <name type="scientific">Rhodobacter flavimaris</name>
    <dbReference type="NCBI Taxonomy" id="2907145"/>
    <lineage>
        <taxon>Bacteria</taxon>
        <taxon>Pseudomonadati</taxon>
        <taxon>Pseudomonadota</taxon>
        <taxon>Alphaproteobacteria</taxon>
        <taxon>Rhodobacterales</taxon>
        <taxon>Rhodobacter group</taxon>
        <taxon>Rhodobacter</taxon>
    </lineage>
</organism>
<name>A0ABS8YU53_9RHOB</name>
<evidence type="ECO:0000256" key="2">
    <source>
        <dbReference type="ARBA" id="ARBA00023125"/>
    </source>
</evidence>
<protein>
    <submittedName>
        <fullName evidence="5">Helix-turn-helix transcriptional regulator</fullName>
    </submittedName>
</protein>
<dbReference type="PANTHER" id="PTHR44688:SF16">
    <property type="entry name" value="DNA-BINDING TRANSCRIPTIONAL ACTIVATOR DEVR_DOSR"/>
    <property type="match status" value="1"/>
</dbReference>
<dbReference type="Pfam" id="PF00196">
    <property type="entry name" value="GerE"/>
    <property type="match status" value="1"/>
</dbReference>
<dbReference type="Gene3D" id="1.10.10.10">
    <property type="entry name" value="Winged helix-like DNA-binding domain superfamily/Winged helix DNA-binding domain"/>
    <property type="match status" value="1"/>
</dbReference>
<dbReference type="InterPro" id="IPR036388">
    <property type="entry name" value="WH-like_DNA-bd_sf"/>
</dbReference>
<dbReference type="InterPro" id="IPR000792">
    <property type="entry name" value="Tscrpt_reg_LuxR_C"/>
</dbReference>
<dbReference type="SUPFAM" id="SSF46894">
    <property type="entry name" value="C-terminal effector domain of the bipartite response regulators"/>
    <property type="match status" value="1"/>
</dbReference>
<evidence type="ECO:0000313" key="6">
    <source>
        <dbReference type="Proteomes" id="UP001521181"/>
    </source>
</evidence>
<evidence type="ECO:0000259" key="4">
    <source>
        <dbReference type="SMART" id="SM00421"/>
    </source>
</evidence>
<keyword evidence="3" id="KW-0804">Transcription</keyword>
<dbReference type="PANTHER" id="PTHR44688">
    <property type="entry name" value="DNA-BINDING TRANSCRIPTIONAL ACTIVATOR DEVR_DOSR"/>
    <property type="match status" value="1"/>
</dbReference>
<evidence type="ECO:0000256" key="3">
    <source>
        <dbReference type="ARBA" id="ARBA00023163"/>
    </source>
</evidence>
<keyword evidence="2" id="KW-0238">DNA-binding</keyword>